<keyword evidence="2" id="KW-1185">Reference proteome</keyword>
<protein>
    <submittedName>
        <fullName evidence="1">Uncharacterized protein</fullName>
    </submittedName>
</protein>
<dbReference type="Proteomes" id="UP001060085">
    <property type="component" value="Linkage Group LG07"/>
</dbReference>
<organism evidence="1 2">
    <name type="scientific">Catharanthus roseus</name>
    <name type="common">Madagascar periwinkle</name>
    <name type="synonym">Vinca rosea</name>
    <dbReference type="NCBI Taxonomy" id="4058"/>
    <lineage>
        <taxon>Eukaryota</taxon>
        <taxon>Viridiplantae</taxon>
        <taxon>Streptophyta</taxon>
        <taxon>Embryophyta</taxon>
        <taxon>Tracheophyta</taxon>
        <taxon>Spermatophyta</taxon>
        <taxon>Magnoliopsida</taxon>
        <taxon>eudicotyledons</taxon>
        <taxon>Gunneridae</taxon>
        <taxon>Pentapetalae</taxon>
        <taxon>asterids</taxon>
        <taxon>lamiids</taxon>
        <taxon>Gentianales</taxon>
        <taxon>Apocynaceae</taxon>
        <taxon>Rauvolfioideae</taxon>
        <taxon>Vinceae</taxon>
        <taxon>Catharanthinae</taxon>
        <taxon>Catharanthus</taxon>
    </lineage>
</organism>
<reference evidence="2" key="1">
    <citation type="journal article" date="2023" name="Nat. Plants">
        <title>Single-cell RNA sequencing provides a high-resolution roadmap for understanding the multicellular compartmentation of specialized metabolism.</title>
        <authorList>
            <person name="Sun S."/>
            <person name="Shen X."/>
            <person name="Li Y."/>
            <person name="Li Y."/>
            <person name="Wang S."/>
            <person name="Li R."/>
            <person name="Zhang H."/>
            <person name="Shen G."/>
            <person name="Guo B."/>
            <person name="Wei J."/>
            <person name="Xu J."/>
            <person name="St-Pierre B."/>
            <person name="Chen S."/>
            <person name="Sun C."/>
        </authorList>
    </citation>
    <scope>NUCLEOTIDE SEQUENCE [LARGE SCALE GENOMIC DNA]</scope>
</reference>
<accession>A0ACC0A088</accession>
<evidence type="ECO:0000313" key="1">
    <source>
        <dbReference type="EMBL" id="KAI5653857.1"/>
    </source>
</evidence>
<proteinExistence type="predicted"/>
<comment type="caution">
    <text evidence="1">The sequence shown here is derived from an EMBL/GenBank/DDBJ whole genome shotgun (WGS) entry which is preliminary data.</text>
</comment>
<sequence>MISSKNLFIFLALLFALAAIPPSSQVSASEEIMKTNAVEEVKYAGPGYGGGYGGRGGGGYPGRRWRYGCCRGYRYGPGCKRCCGSAHEAPDAEFEDDVKN</sequence>
<dbReference type="EMBL" id="CM044707">
    <property type="protein sequence ID" value="KAI5653857.1"/>
    <property type="molecule type" value="Genomic_DNA"/>
</dbReference>
<name>A0ACC0A088_CATRO</name>
<gene>
    <name evidence="1" type="ORF">M9H77_31044</name>
</gene>
<evidence type="ECO:0000313" key="2">
    <source>
        <dbReference type="Proteomes" id="UP001060085"/>
    </source>
</evidence>